<keyword evidence="3" id="KW-1185">Reference proteome</keyword>
<name>A0A6A6T6J4_9PLEO</name>
<gene>
    <name evidence="2" type="ORF">K491DRAFT_413823</name>
</gene>
<reference evidence="2" key="1">
    <citation type="journal article" date="2020" name="Stud. Mycol.">
        <title>101 Dothideomycetes genomes: a test case for predicting lifestyles and emergence of pathogens.</title>
        <authorList>
            <person name="Haridas S."/>
            <person name="Albert R."/>
            <person name="Binder M."/>
            <person name="Bloem J."/>
            <person name="Labutti K."/>
            <person name="Salamov A."/>
            <person name="Andreopoulos B."/>
            <person name="Baker S."/>
            <person name="Barry K."/>
            <person name="Bills G."/>
            <person name="Bluhm B."/>
            <person name="Cannon C."/>
            <person name="Castanera R."/>
            <person name="Culley D."/>
            <person name="Daum C."/>
            <person name="Ezra D."/>
            <person name="Gonzalez J."/>
            <person name="Henrissat B."/>
            <person name="Kuo A."/>
            <person name="Liang C."/>
            <person name="Lipzen A."/>
            <person name="Lutzoni F."/>
            <person name="Magnuson J."/>
            <person name="Mondo S."/>
            <person name="Nolan M."/>
            <person name="Ohm R."/>
            <person name="Pangilinan J."/>
            <person name="Park H.-J."/>
            <person name="Ramirez L."/>
            <person name="Alfaro M."/>
            <person name="Sun H."/>
            <person name="Tritt A."/>
            <person name="Yoshinaga Y."/>
            <person name="Zwiers L.-H."/>
            <person name="Turgeon B."/>
            <person name="Goodwin S."/>
            <person name="Spatafora J."/>
            <person name="Crous P."/>
            <person name="Grigoriev I."/>
        </authorList>
    </citation>
    <scope>NUCLEOTIDE SEQUENCE</scope>
    <source>
        <strain evidence="2">CBS 122681</strain>
    </source>
</reference>
<feature type="transmembrane region" description="Helical" evidence="1">
    <location>
        <begin position="186"/>
        <end position="209"/>
    </location>
</feature>
<protein>
    <submittedName>
        <fullName evidence="2">Uncharacterized protein</fullName>
    </submittedName>
</protein>
<dbReference type="AlphaFoldDB" id="A0A6A6T6J4"/>
<evidence type="ECO:0000256" key="1">
    <source>
        <dbReference type="SAM" id="Phobius"/>
    </source>
</evidence>
<keyword evidence="1" id="KW-1133">Transmembrane helix</keyword>
<keyword evidence="1" id="KW-0472">Membrane</keyword>
<sequence length="258" mass="28179">MLCMNTSQHQHQHWYINPPAPTSPLYQPRTPHLPFQGHPPPPRLSTPLCTSPLFTHPASRIQLARDPQTICKSALPVYTLLRGLCRLCSIPKYLPPHSSHPHWRSSLVSHYSHEPATSPKPRQGSWLHMSELALGARRTQGSGPKSWYALAAARRPEPAPAPALAPAPDVTAIPSANLQHQCRSKLAFLLACYAMLVLVLVPVLAHALAPAPLATALYSTSLGPAPTALWVENGACRVGYATLQVAYLYLVTVPRHKC</sequence>
<organism evidence="2 3">
    <name type="scientific">Lophiostoma macrostomum CBS 122681</name>
    <dbReference type="NCBI Taxonomy" id="1314788"/>
    <lineage>
        <taxon>Eukaryota</taxon>
        <taxon>Fungi</taxon>
        <taxon>Dikarya</taxon>
        <taxon>Ascomycota</taxon>
        <taxon>Pezizomycotina</taxon>
        <taxon>Dothideomycetes</taxon>
        <taxon>Pleosporomycetidae</taxon>
        <taxon>Pleosporales</taxon>
        <taxon>Lophiostomataceae</taxon>
        <taxon>Lophiostoma</taxon>
    </lineage>
</organism>
<proteinExistence type="predicted"/>
<dbReference type="Proteomes" id="UP000799324">
    <property type="component" value="Unassembled WGS sequence"/>
</dbReference>
<evidence type="ECO:0000313" key="3">
    <source>
        <dbReference type="Proteomes" id="UP000799324"/>
    </source>
</evidence>
<accession>A0A6A6T6J4</accession>
<keyword evidence="1" id="KW-0812">Transmembrane</keyword>
<evidence type="ECO:0000313" key="2">
    <source>
        <dbReference type="EMBL" id="KAF2655645.1"/>
    </source>
</evidence>
<dbReference type="EMBL" id="MU004346">
    <property type="protein sequence ID" value="KAF2655645.1"/>
    <property type="molecule type" value="Genomic_DNA"/>
</dbReference>